<evidence type="ECO:0000313" key="3">
    <source>
        <dbReference type="Proteomes" id="UP001177140"/>
    </source>
</evidence>
<evidence type="ECO:0000256" key="1">
    <source>
        <dbReference type="SAM" id="MobiDB-lite"/>
    </source>
</evidence>
<comment type="caution">
    <text evidence="2">The sequence shown here is derived from an EMBL/GenBank/DDBJ whole genome shotgun (WGS) entry which is preliminary data.</text>
</comment>
<gene>
    <name evidence="2" type="ORF">MKW94_002844</name>
</gene>
<organism evidence="2 3">
    <name type="scientific">Papaver nudicaule</name>
    <name type="common">Iceland poppy</name>
    <dbReference type="NCBI Taxonomy" id="74823"/>
    <lineage>
        <taxon>Eukaryota</taxon>
        <taxon>Viridiplantae</taxon>
        <taxon>Streptophyta</taxon>
        <taxon>Embryophyta</taxon>
        <taxon>Tracheophyta</taxon>
        <taxon>Spermatophyta</taxon>
        <taxon>Magnoliopsida</taxon>
        <taxon>Ranunculales</taxon>
        <taxon>Papaveraceae</taxon>
        <taxon>Papaveroideae</taxon>
        <taxon>Papaver</taxon>
    </lineage>
</organism>
<dbReference type="AlphaFoldDB" id="A0AA41SEJ3"/>
<name>A0AA41SEJ3_PAPNU</name>
<feature type="non-terminal residue" evidence="2">
    <location>
        <position position="58"/>
    </location>
</feature>
<sequence length="58" mass="6891">EKQLLEENEVLCEKCAPRQWELEKQQNNQQREITPYETGLNSDHDVETELHIGQPESR</sequence>
<reference evidence="2" key="1">
    <citation type="submission" date="2022-03" db="EMBL/GenBank/DDBJ databases">
        <title>A functionally conserved STORR gene fusion in Papaver species that diverged 16.8 million years ago.</title>
        <authorList>
            <person name="Catania T."/>
        </authorList>
    </citation>
    <scope>NUCLEOTIDE SEQUENCE</scope>
    <source>
        <strain evidence="2">S-191538</strain>
    </source>
</reference>
<feature type="region of interest" description="Disordered" evidence="1">
    <location>
        <begin position="23"/>
        <end position="58"/>
    </location>
</feature>
<keyword evidence="3" id="KW-1185">Reference proteome</keyword>
<evidence type="ECO:0000313" key="2">
    <source>
        <dbReference type="EMBL" id="MCL7033956.1"/>
    </source>
</evidence>
<accession>A0AA41SEJ3</accession>
<dbReference type="Proteomes" id="UP001177140">
    <property type="component" value="Unassembled WGS sequence"/>
</dbReference>
<protein>
    <submittedName>
        <fullName evidence="2">Uncharacterized protein</fullName>
    </submittedName>
</protein>
<dbReference type="EMBL" id="JAJJMA010140384">
    <property type="protein sequence ID" value="MCL7033956.1"/>
    <property type="molecule type" value="Genomic_DNA"/>
</dbReference>
<proteinExistence type="predicted"/>